<dbReference type="InterPro" id="IPR035919">
    <property type="entry name" value="EAL_sf"/>
</dbReference>
<dbReference type="Proteomes" id="UP000319411">
    <property type="component" value="Chromosome"/>
</dbReference>
<dbReference type="CDD" id="cd01948">
    <property type="entry name" value="EAL"/>
    <property type="match status" value="1"/>
</dbReference>
<keyword evidence="3" id="KW-1185">Reference proteome</keyword>
<dbReference type="SUPFAM" id="SSF55781">
    <property type="entry name" value="GAF domain-like"/>
    <property type="match status" value="1"/>
</dbReference>
<dbReference type="SUPFAM" id="SSF55073">
    <property type="entry name" value="Nucleotide cyclase"/>
    <property type="match status" value="1"/>
</dbReference>
<dbReference type="OrthoDB" id="6597954at2"/>
<accession>A0A518XHK3</accession>
<dbReference type="Gene3D" id="3.30.70.270">
    <property type="match status" value="1"/>
</dbReference>
<dbReference type="Pfam" id="PF01590">
    <property type="entry name" value="GAF"/>
    <property type="match status" value="1"/>
</dbReference>
<dbReference type="InterPro" id="IPR029016">
    <property type="entry name" value="GAF-like_dom_sf"/>
</dbReference>
<dbReference type="SMART" id="SM00052">
    <property type="entry name" value="EAL"/>
    <property type="match status" value="1"/>
</dbReference>
<organism evidence="2 3">
    <name type="scientific">Candidatus Pantoea soli</name>
    <dbReference type="NCBI Taxonomy" id="3098669"/>
    <lineage>
        <taxon>Bacteria</taxon>
        <taxon>Pseudomonadati</taxon>
        <taxon>Pseudomonadota</taxon>
        <taxon>Gammaproteobacteria</taxon>
        <taxon>Enterobacterales</taxon>
        <taxon>Erwiniaceae</taxon>
        <taxon>Pantoea</taxon>
    </lineage>
</organism>
<dbReference type="InterPro" id="IPR029787">
    <property type="entry name" value="Nucleotide_cyclase"/>
</dbReference>
<dbReference type="PROSITE" id="PS50883">
    <property type="entry name" value="EAL"/>
    <property type="match status" value="1"/>
</dbReference>
<dbReference type="PANTHER" id="PTHR33121:SF19">
    <property type="entry name" value="CYCLIC DI-GMP PHOSPHODIESTERASE PA2567"/>
    <property type="match status" value="1"/>
</dbReference>
<dbReference type="InterPro" id="IPR050706">
    <property type="entry name" value="Cyclic-di-GMP_PDE-like"/>
</dbReference>
<gene>
    <name evidence="2" type="ORF">D8B20_08135</name>
</gene>
<protein>
    <submittedName>
        <fullName evidence="2">EAL domain-containing protein</fullName>
    </submittedName>
</protein>
<dbReference type="InterPro" id="IPR043128">
    <property type="entry name" value="Rev_trsase/Diguanyl_cyclase"/>
</dbReference>
<dbReference type="Gene3D" id="3.30.450.40">
    <property type="match status" value="1"/>
</dbReference>
<sequence length="588" mass="65376">MIEPDDNIHRYCALQALREPDACRDDVLVKFVRLASRVLGIPGSFISVLDDSDQYIRAAHNFGLKQTTREESLCRHVVDGAAEMVIPDTWLDGRFAAHHFVTGAPFIRFYAGVPLRNREGVITGTLCVTDSEPHPFSAEQLATLKMLGNLAMSFLDAWHAAGFIDAVTGLPNRQRLIRDLHQLTDSPHRLILLECIELPRASELARSMGMGPVEALFKDVATLLQQRLRPAPDERLYSVANGRFALLTYPESALTADRAVGRMAGISAGLSEGLSISLTPHGGQVDFITGGISPEERLRRAASALYEALSRGVPAMTYSESADVQHTRDFTLMHDFAAALCSEGGLYLVYQPKICLRSGAPVGLEALIRWRHPQYGELSPVTFVPLAEKTELLHKMTTWVIERAIMRLVRLRNHPIQLPITVNVSLNDFARDDFADVLDEKMQQHGLPPSLLGIECLETERIVENPQAMSGLARLRQRGFGISLDDFGTGYSNISYLGRMPLDVVKLDRSLVSNLATERASRVIARSIIRMLKDLDYVVLAEGVEDAETGRILSEYGSDQAQGYFYARPMDDNALDAWLLWKLHETCR</sequence>
<evidence type="ECO:0000259" key="1">
    <source>
        <dbReference type="PROSITE" id="PS50883"/>
    </source>
</evidence>
<evidence type="ECO:0000313" key="3">
    <source>
        <dbReference type="Proteomes" id="UP000319411"/>
    </source>
</evidence>
<proteinExistence type="predicted"/>
<dbReference type="GO" id="GO:0071111">
    <property type="term" value="F:cyclic-guanylate-specific phosphodiesterase activity"/>
    <property type="evidence" value="ECO:0007669"/>
    <property type="project" value="InterPro"/>
</dbReference>
<name>A0A518XHK3_9GAMM</name>
<dbReference type="Gene3D" id="3.20.20.450">
    <property type="entry name" value="EAL domain"/>
    <property type="match status" value="1"/>
</dbReference>
<dbReference type="InterPro" id="IPR001633">
    <property type="entry name" value="EAL_dom"/>
</dbReference>
<dbReference type="SUPFAM" id="SSF141868">
    <property type="entry name" value="EAL domain-like"/>
    <property type="match status" value="1"/>
</dbReference>
<dbReference type="InterPro" id="IPR003018">
    <property type="entry name" value="GAF"/>
</dbReference>
<reference evidence="2 3" key="1">
    <citation type="submission" date="2018-10" db="EMBL/GenBank/DDBJ databases">
        <title>Genome Sequencing of Pantoea dispersa DSM 32899.</title>
        <authorList>
            <person name="Nawrath M."/>
            <person name="Ottenheim C."/>
            <person name="Wilm A."/>
            <person name="Zimmermann W."/>
            <person name="Wu J.C."/>
        </authorList>
    </citation>
    <scope>NUCLEOTIDE SEQUENCE [LARGE SCALE GENOMIC DNA]</scope>
    <source>
        <strain evidence="2 3">DSM 32899</strain>
    </source>
</reference>
<dbReference type="SMART" id="SM00065">
    <property type="entry name" value="GAF"/>
    <property type="match status" value="1"/>
</dbReference>
<dbReference type="KEGG" id="pdis:D8B20_08135"/>
<dbReference type="SMART" id="SM00267">
    <property type="entry name" value="GGDEF"/>
    <property type="match status" value="1"/>
</dbReference>
<dbReference type="InterPro" id="IPR000160">
    <property type="entry name" value="GGDEF_dom"/>
</dbReference>
<dbReference type="EMBL" id="CP032702">
    <property type="protein sequence ID" value="QDY43639.1"/>
    <property type="molecule type" value="Genomic_DNA"/>
</dbReference>
<dbReference type="Pfam" id="PF00563">
    <property type="entry name" value="EAL"/>
    <property type="match status" value="1"/>
</dbReference>
<evidence type="ECO:0000313" key="2">
    <source>
        <dbReference type="EMBL" id="QDY43639.1"/>
    </source>
</evidence>
<feature type="domain" description="EAL" evidence="1">
    <location>
        <begin position="329"/>
        <end position="583"/>
    </location>
</feature>
<dbReference type="AlphaFoldDB" id="A0A518XHK3"/>
<dbReference type="PANTHER" id="PTHR33121">
    <property type="entry name" value="CYCLIC DI-GMP PHOSPHODIESTERASE PDEF"/>
    <property type="match status" value="1"/>
</dbReference>